<feature type="compositionally biased region" description="Polar residues" evidence="1">
    <location>
        <begin position="239"/>
        <end position="250"/>
    </location>
</feature>
<feature type="compositionally biased region" description="Polar residues" evidence="1">
    <location>
        <begin position="163"/>
        <end position="172"/>
    </location>
</feature>
<keyword evidence="3" id="KW-1185">Reference proteome</keyword>
<feature type="compositionally biased region" description="Polar residues" evidence="1">
    <location>
        <begin position="180"/>
        <end position="189"/>
    </location>
</feature>
<dbReference type="EMBL" id="JAKKPZ010000001">
    <property type="protein sequence ID" value="KAI1728217.1"/>
    <property type="molecule type" value="Genomic_DNA"/>
</dbReference>
<organism evidence="2 3">
    <name type="scientific">Ditylenchus destructor</name>
    <dbReference type="NCBI Taxonomy" id="166010"/>
    <lineage>
        <taxon>Eukaryota</taxon>
        <taxon>Metazoa</taxon>
        <taxon>Ecdysozoa</taxon>
        <taxon>Nematoda</taxon>
        <taxon>Chromadorea</taxon>
        <taxon>Rhabditida</taxon>
        <taxon>Tylenchina</taxon>
        <taxon>Tylenchomorpha</taxon>
        <taxon>Sphaerularioidea</taxon>
        <taxon>Anguinidae</taxon>
        <taxon>Anguininae</taxon>
        <taxon>Ditylenchus</taxon>
    </lineage>
</organism>
<name>A0AAD4NDM8_9BILA</name>
<accession>A0AAD4NDM8</accession>
<dbReference type="Proteomes" id="UP001201812">
    <property type="component" value="Unassembled WGS sequence"/>
</dbReference>
<dbReference type="AlphaFoldDB" id="A0AAD4NDM8"/>
<reference evidence="2" key="1">
    <citation type="submission" date="2022-01" db="EMBL/GenBank/DDBJ databases">
        <title>Genome Sequence Resource for Two Populations of Ditylenchus destructor, the Migratory Endoparasitic Phytonematode.</title>
        <authorList>
            <person name="Zhang H."/>
            <person name="Lin R."/>
            <person name="Xie B."/>
        </authorList>
    </citation>
    <scope>NUCLEOTIDE SEQUENCE</scope>
    <source>
        <strain evidence="2">BazhouSP</strain>
    </source>
</reference>
<evidence type="ECO:0000313" key="3">
    <source>
        <dbReference type="Proteomes" id="UP001201812"/>
    </source>
</evidence>
<comment type="caution">
    <text evidence="2">The sequence shown here is derived from an EMBL/GenBank/DDBJ whole genome shotgun (WGS) entry which is preliminary data.</text>
</comment>
<gene>
    <name evidence="2" type="ORF">DdX_00381</name>
</gene>
<sequence length="277" mass="30254">MSSRSTVSAEPTTSSSVTSRDEERVRAVLRELRQKNVSLEQDILKLERALSDPSYRKIVEQIYSCASNNSSGQSTSQTNEERVEIEVENPANRVERCRKFITPKVQQFINGKKKPKQKLVFGLVDISKEETSGVLRIADRIVSLDYILTSELINCSATTQSITKTPISQNSPGDGAVSPSGAQPNSTIGTEHARQLHREDSVKRRFEGYLKSKAAESGDAGLVVFGVIRQVVKPMAESGPSNSQTGSLGASPTIFDEPKRLGPSLVSFSVLYGNHTP</sequence>
<feature type="region of interest" description="Disordered" evidence="1">
    <location>
        <begin position="163"/>
        <end position="198"/>
    </location>
</feature>
<evidence type="ECO:0000313" key="2">
    <source>
        <dbReference type="EMBL" id="KAI1728217.1"/>
    </source>
</evidence>
<feature type="region of interest" description="Disordered" evidence="1">
    <location>
        <begin position="1"/>
        <end position="24"/>
    </location>
</feature>
<feature type="compositionally biased region" description="Polar residues" evidence="1">
    <location>
        <begin position="1"/>
        <end position="18"/>
    </location>
</feature>
<evidence type="ECO:0000256" key="1">
    <source>
        <dbReference type="SAM" id="MobiDB-lite"/>
    </source>
</evidence>
<feature type="region of interest" description="Disordered" evidence="1">
    <location>
        <begin position="236"/>
        <end position="256"/>
    </location>
</feature>
<proteinExistence type="predicted"/>
<protein>
    <submittedName>
        <fullName evidence="2">Uncharacterized protein</fullName>
    </submittedName>
</protein>